<sequence length="254" mass="28845">MSRKRVCESPPKAPTATRSRQPPREVFNEQTYIPGLSERQRVDMILKHMHEQHRWTLKSFIYHLVMAQPEEKNARSAAYRTQKLSEAIYEQKEVVTELHKIPETETTESVRTSQLVAHIRSELSQFGNPAIGLAQFDTEESVDQLDIPGIASRVQVAAPRLWALLVSIMAQQHPSARDTSKDFQGSVFMICVILASAFAPRTCNKFPVLLGLHLHSMGVKRRTINLLYGLGVIANYMTIMRRRDELVNLGKVAQ</sequence>
<dbReference type="OrthoDB" id="3919880at2759"/>
<keyword evidence="3" id="KW-1185">Reference proteome</keyword>
<accession>A0A9W9FZX8</accession>
<evidence type="ECO:0000313" key="2">
    <source>
        <dbReference type="EMBL" id="KAJ5109554.1"/>
    </source>
</evidence>
<dbReference type="EMBL" id="JAPQKI010000003">
    <property type="protein sequence ID" value="KAJ5109554.1"/>
    <property type="molecule type" value="Genomic_DNA"/>
</dbReference>
<organism evidence="2 3">
    <name type="scientific">Penicillium argentinense</name>
    <dbReference type="NCBI Taxonomy" id="1131581"/>
    <lineage>
        <taxon>Eukaryota</taxon>
        <taxon>Fungi</taxon>
        <taxon>Dikarya</taxon>
        <taxon>Ascomycota</taxon>
        <taxon>Pezizomycotina</taxon>
        <taxon>Eurotiomycetes</taxon>
        <taxon>Eurotiomycetidae</taxon>
        <taxon>Eurotiales</taxon>
        <taxon>Aspergillaceae</taxon>
        <taxon>Penicillium</taxon>
    </lineage>
</organism>
<proteinExistence type="predicted"/>
<reference evidence="2" key="1">
    <citation type="submission" date="2022-11" db="EMBL/GenBank/DDBJ databases">
        <authorList>
            <person name="Petersen C."/>
        </authorList>
    </citation>
    <scope>NUCLEOTIDE SEQUENCE</scope>
    <source>
        <strain evidence="2">IBT 30761</strain>
    </source>
</reference>
<protein>
    <submittedName>
        <fullName evidence="2">Uncharacterized protein</fullName>
    </submittedName>
</protein>
<dbReference type="Proteomes" id="UP001149074">
    <property type="component" value="Unassembled WGS sequence"/>
</dbReference>
<feature type="region of interest" description="Disordered" evidence="1">
    <location>
        <begin position="1"/>
        <end position="24"/>
    </location>
</feature>
<gene>
    <name evidence="2" type="ORF">N7532_002199</name>
</gene>
<comment type="caution">
    <text evidence="2">The sequence shown here is derived from an EMBL/GenBank/DDBJ whole genome shotgun (WGS) entry which is preliminary data.</text>
</comment>
<dbReference type="AlphaFoldDB" id="A0A9W9FZX8"/>
<name>A0A9W9FZX8_9EURO</name>
<dbReference type="RefSeq" id="XP_056477665.1">
    <property type="nucleotide sequence ID" value="XM_056614693.1"/>
</dbReference>
<dbReference type="GeneID" id="81353672"/>
<evidence type="ECO:0000313" key="3">
    <source>
        <dbReference type="Proteomes" id="UP001149074"/>
    </source>
</evidence>
<evidence type="ECO:0000256" key="1">
    <source>
        <dbReference type="SAM" id="MobiDB-lite"/>
    </source>
</evidence>
<reference evidence="2" key="2">
    <citation type="journal article" date="2023" name="IMA Fungus">
        <title>Comparative genomic study of the Penicillium genus elucidates a diverse pangenome and 15 lateral gene transfer events.</title>
        <authorList>
            <person name="Petersen C."/>
            <person name="Sorensen T."/>
            <person name="Nielsen M.R."/>
            <person name="Sondergaard T.E."/>
            <person name="Sorensen J.L."/>
            <person name="Fitzpatrick D.A."/>
            <person name="Frisvad J.C."/>
            <person name="Nielsen K.L."/>
        </authorList>
    </citation>
    <scope>NUCLEOTIDE SEQUENCE</scope>
    <source>
        <strain evidence="2">IBT 30761</strain>
    </source>
</reference>